<dbReference type="InterPro" id="IPR011614">
    <property type="entry name" value="Catalase_core"/>
</dbReference>
<dbReference type="Pfam" id="PF00199">
    <property type="entry name" value="Catalase"/>
    <property type="match status" value="1"/>
</dbReference>
<keyword evidence="4" id="KW-0479">Metal-binding</keyword>
<keyword evidence="6" id="KW-0408">Iron</keyword>
<dbReference type="EMBL" id="JBEUOH010000007">
    <property type="protein sequence ID" value="KAL0891869.1"/>
    <property type="molecule type" value="Genomic_DNA"/>
</dbReference>
<keyword evidence="2" id="KW-0575">Peroxidase</keyword>
<reference evidence="10 11" key="1">
    <citation type="submission" date="2024-06" db="EMBL/GenBank/DDBJ databases">
        <title>A chromosome-level genome assembly of beet webworm, Loxostege sticticalis.</title>
        <authorList>
            <person name="Zhang Y."/>
        </authorList>
    </citation>
    <scope>NUCLEOTIDE SEQUENCE [LARGE SCALE GENOMIC DNA]</scope>
    <source>
        <strain evidence="10">AQ026</strain>
        <tissue evidence="10">Whole body</tissue>
    </source>
</reference>
<dbReference type="Gene3D" id="2.40.180.10">
    <property type="entry name" value="Catalase core domain"/>
    <property type="match status" value="1"/>
</dbReference>
<dbReference type="PANTHER" id="PTHR11465">
    <property type="entry name" value="CATALASE"/>
    <property type="match status" value="1"/>
</dbReference>
<keyword evidence="8" id="KW-0732">Signal</keyword>
<comment type="caution">
    <text evidence="10">The sequence shown here is derived from an EMBL/GenBank/DDBJ whole genome shotgun (WGS) entry which is preliminary data.</text>
</comment>
<evidence type="ECO:0000256" key="7">
    <source>
        <dbReference type="ARBA" id="ARBA00023324"/>
    </source>
</evidence>
<dbReference type="InterPro" id="IPR018028">
    <property type="entry name" value="Catalase"/>
</dbReference>
<dbReference type="PANTHER" id="PTHR11465:SF9">
    <property type="entry name" value="CATALASE"/>
    <property type="match status" value="1"/>
</dbReference>
<keyword evidence="7" id="KW-0376">Hydrogen peroxide</keyword>
<sequence length="509" mass="58050">MLKIIVLLAVAVSASHQYEPDQQLLFYSNYTKCPIGILTTTFGAPIEITDATVTLNRSLMRNPFVIEGLQHLVRQNIPERVVHAKGAGGFGYFEVTNDITHICNAHLFRGVGKRTPIAIRFSLVAPERGGTDTTRDVRGFGVKFYTRQGNLDLVGLNTEAFAFRDPVNFSSFVRTLKRNPSTNLRDFNMLWDFALSRPETLFILAIVFSDHGIPASYRNMPGFPIHTYDVRNKRNLTNFVRFLITPDAGTKNLLNEEAMKIAGQDPDYHTRDLYRAISNGEYPTWTLSVQALTPEDVKKADFDVFDVARILPHDKYPPIPVGKLCLNKNPINFFAEIEQLALCPSNLVPYILGGVDKMFESRIFSYRDAQLYRLGANFNRIPVNYPIQTKVHTYTRDGVAPVNENGRDGPVYYPNSFNGPQPYRAKNRQEITQIYEGPSYNFDQLRDFYENQLSAEQRTRLIENFLGTLRRVARFLQEKAVKVFKSIHPDLGERIERGLFGNRKNTCNK</sequence>
<organism evidence="10 11">
    <name type="scientific">Loxostege sticticalis</name>
    <name type="common">Beet webworm moth</name>
    <dbReference type="NCBI Taxonomy" id="481309"/>
    <lineage>
        <taxon>Eukaryota</taxon>
        <taxon>Metazoa</taxon>
        <taxon>Ecdysozoa</taxon>
        <taxon>Arthropoda</taxon>
        <taxon>Hexapoda</taxon>
        <taxon>Insecta</taxon>
        <taxon>Pterygota</taxon>
        <taxon>Neoptera</taxon>
        <taxon>Endopterygota</taxon>
        <taxon>Lepidoptera</taxon>
        <taxon>Glossata</taxon>
        <taxon>Ditrysia</taxon>
        <taxon>Pyraloidea</taxon>
        <taxon>Crambidae</taxon>
        <taxon>Pyraustinae</taxon>
        <taxon>Loxostege</taxon>
    </lineage>
</organism>
<dbReference type="PIRSF" id="PIRSF038928">
    <property type="entry name" value="Catalase_clade1-3"/>
    <property type="match status" value="1"/>
</dbReference>
<evidence type="ECO:0000256" key="5">
    <source>
        <dbReference type="ARBA" id="ARBA00023002"/>
    </source>
</evidence>
<dbReference type="InterPro" id="IPR010582">
    <property type="entry name" value="Catalase_immune_responsive"/>
</dbReference>
<evidence type="ECO:0000256" key="4">
    <source>
        <dbReference type="ARBA" id="ARBA00022723"/>
    </source>
</evidence>
<dbReference type="Pfam" id="PF06628">
    <property type="entry name" value="Catalase-rel"/>
    <property type="match status" value="1"/>
</dbReference>
<evidence type="ECO:0000259" key="9">
    <source>
        <dbReference type="SMART" id="SM01060"/>
    </source>
</evidence>
<evidence type="ECO:0000256" key="2">
    <source>
        <dbReference type="ARBA" id="ARBA00022559"/>
    </source>
</evidence>
<evidence type="ECO:0000256" key="1">
    <source>
        <dbReference type="ARBA" id="ARBA00005329"/>
    </source>
</evidence>
<dbReference type="SMART" id="SM01060">
    <property type="entry name" value="Catalase"/>
    <property type="match status" value="1"/>
</dbReference>
<evidence type="ECO:0000313" key="11">
    <source>
        <dbReference type="Proteomes" id="UP001549920"/>
    </source>
</evidence>
<feature type="chain" id="PRO_5045557481" description="Catalase core domain-containing protein" evidence="8">
    <location>
        <begin position="18"/>
        <end position="509"/>
    </location>
</feature>
<dbReference type="Proteomes" id="UP001549920">
    <property type="component" value="Unassembled WGS sequence"/>
</dbReference>
<evidence type="ECO:0000313" key="10">
    <source>
        <dbReference type="EMBL" id="KAL0891869.1"/>
    </source>
</evidence>
<dbReference type="PRINTS" id="PR00067">
    <property type="entry name" value="CATALASE"/>
</dbReference>
<dbReference type="PROSITE" id="PS51402">
    <property type="entry name" value="CATALASE_3"/>
    <property type="match status" value="1"/>
</dbReference>
<evidence type="ECO:0000256" key="3">
    <source>
        <dbReference type="ARBA" id="ARBA00022617"/>
    </source>
</evidence>
<feature type="domain" description="Catalase core" evidence="9">
    <location>
        <begin position="39"/>
        <end position="421"/>
    </location>
</feature>
<evidence type="ECO:0000256" key="6">
    <source>
        <dbReference type="ARBA" id="ARBA00023004"/>
    </source>
</evidence>
<dbReference type="InterPro" id="IPR024711">
    <property type="entry name" value="Catalase_clade1/3"/>
</dbReference>
<accession>A0ABR3I6F5</accession>
<dbReference type="InterPro" id="IPR020835">
    <property type="entry name" value="Catalase_sf"/>
</dbReference>
<feature type="signal peptide" evidence="8">
    <location>
        <begin position="1"/>
        <end position="17"/>
    </location>
</feature>
<keyword evidence="11" id="KW-1185">Reference proteome</keyword>
<keyword evidence="5" id="KW-0560">Oxidoreductase</keyword>
<proteinExistence type="inferred from homology"/>
<protein>
    <recommendedName>
        <fullName evidence="9">Catalase core domain-containing protein</fullName>
    </recommendedName>
</protein>
<dbReference type="SUPFAM" id="SSF56634">
    <property type="entry name" value="Heme-dependent catalase-like"/>
    <property type="match status" value="1"/>
</dbReference>
<evidence type="ECO:0000256" key="8">
    <source>
        <dbReference type="SAM" id="SignalP"/>
    </source>
</evidence>
<comment type="similarity">
    <text evidence="1">Belongs to the catalase family.</text>
</comment>
<keyword evidence="3" id="KW-0349">Heme</keyword>
<name>A0ABR3I6F5_LOXSC</name>
<gene>
    <name evidence="10" type="ORF">ABMA27_015126</name>
</gene>
<dbReference type="InterPro" id="IPR002226">
    <property type="entry name" value="Catalase_haem_BS"/>
</dbReference>
<dbReference type="PROSITE" id="PS00437">
    <property type="entry name" value="CATALASE_1"/>
    <property type="match status" value="1"/>
</dbReference>